<comment type="caution">
    <text evidence="3">The sequence shown here is derived from an EMBL/GenBank/DDBJ whole genome shotgun (WGS) entry which is preliminary data.</text>
</comment>
<evidence type="ECO:0000313" key="3">
    <source>
        <dbReference type="EMBL" id="MBD2699406.1"/>
    </source>
</evidence>
<dbReference type="InterPro" id="IPR012373">
    <property type="entry name" value="Ferrdict_sens_TM"/>
</dbReference>
<dbReference type="Gene3D" id="2.60.120.1440">
    <property type="match status" value="1"/>
</dbReference>
<organism evidence="3 4">
    <name type="scientific">Spirosoma profusum</name>
    <dbReference type="NCBI Taxonomy" id="2771354"/>
    <lineage>
        <taxon>Bacteria</taxon>
        <taxon>Pseudomonadati</taxon>
        <taxon>Bacteroidota</taxon>
        <taxon>Cytophagia</taxon>
        <taxon>Cytophagales</taxon>
        <taxon>Cytophagaceae</taxon>
        <taxon>Spirosoma</taxon>
    </lineage>
</organism>
<sequence>MAYTKQYNAVNKPYADYTIEELTLDDLFVRWVQHPDDDEVAAYWQIWLTQNPDCIEKVETARKIILTCSQPPGTPLSTEEISSVWGRIRVSLQTMEDVRPLLPDVRIVVGWWYFIRTVAAAMGVVLLIGWALWMQYGPNQGLSTISTLDNQTRELKLPDNSIMTLYPNSSVRYARQWNDETPRAVWLHGEAEFFVKHRNDTSSARLFRVHTGDLTIEALGTAFRVRQQPRSTSVALTSGSVNLLVKHHNPVRLQPGEWIEIPTSPTKSLP</sequence>
<dbReference type="InterPro" id="IPR006860">
    <property type="entry name" value="FecR"/>
</dbReference>
<dbReference type="Proteomes" id="UP000598820">
    <property type="component" value="Unassembled WGS sequence"/>
</dbReference>
<evidence type="ECO:0000259" key="2">
    <source>
        <dbReference type="Pfam" id="PF04773"/>
    </source>
</evidence>
<dbReference type="RefSeq" id="WP_190885248.1">
    <property type="nucleotide sequence ID" value="NZ_JACWZY010000001.1"/>
</dbReference>
<keyword evidence="4" id="KW-1185">Reference proteome</keyword>
<reference evidence="3" key="1">
    <citation type="submission" date="2020-09" db="EMBL/GenBank/DDBJ databases">
        <authorList>
            <person name="Kim M.K."/>
        </authorList>
    </citation>
    <scope>NUCLEOTIDE SEQUENCE</scope>
    <source>
        <strain evidence="3">BT702</strain>
    </source>
</reference>
<dbReference type="PANTHER" id="PTHR30273">
    <property type="entry name" value="PERIPLASMIC SIGNAL SENSOR AND SIGMA FACTOR ACTIVATOR FECR-RELATED"/>
    <property type="match status" value="1"/>
</dbReference>
<keyword evidence="1" id="KW-0472">Membrane</keyword>
<protein>
    <submittedName>
        <fullName evidence="3">FecR domain-containing protein</fullName>
    </submittedName>
</protein>
<keyword evidence="1" id="KW-0812">Transmembrane</keyword>
<dbReference type="AlphaFoldDB" id="A0A926XU14"/>
<feature type="domain" description="FecR protein" evidence="2">
    <location>
        <begin position="144"/>
        <end position="242"/>
    </location>
</feature>
<keyword evidence="1" id="KW-1133">Transmembrane helix</keyword>
<gene>
    <name evidence="3" type="ORF">IC229_02070</name>
</gene>
<proteinExistence type="predicted"/>
<name>A0A926XU14_9BACT</name>
<evidence type="ECO:0000256" key="1">
    <source>
        <dbReference type="SAM" id="Phobius"/>
    </source>
</evidence>
<feature type="transmembrane region" description="Helical" evidence="1">
    <location>
        <begin position="111"/>
        <end position="133"/>
    </location>
</feature>
<evidence type="ECO:0000313" key="4">
    <source>
        <dbReference type="Proteomes" id="UP000598820"/>
    </source>
</evidence>
<dbReference type="EMBL" id="JACWZY010000001">
    <property type="protein sequence ID" value="MBD2699406.1"/>
    <property type="molecule type" value="Genomic_DNA"/>
</dbReference>
<dbReference type="PANTHER" id="PTHR30273:SF2">
    <property type="entry name" value="PROTEIN FECR"/>
    <property type="match status" value="1"/>
</dbReference>
<dbReference type="GO" id="GO:0016989">
    <property type="term" value="F:sigma factor antagonist activity"/>
    <property type="evidence" value="ECO:0007669"/>
    <property type="project" value="TreeGrafter"/>
</dbReference>
<accession>A0A926XU14</accession>
<dbReference type="Pfam" id="PF04773">
    <property type="entry name" value="FecR"/>
    <property type="match status" value="1"/>
</dbReference>